<evidence type="ECO:0000313" key="1">
    <source>
        <dbReference type="EMBL" id="RVU38136.1"/>
    </source>
</evidence>
<accession>A0A3S2VQT0</accession>
<proteinExistence type="predicted"/>
<keyword evidence="2" id="KW-1185">Reference proteome</keyword>
<evidence type="ECO:0000313" key="2">
    <source>
        <dbReference type="Proteomes" id="UP000287447"/>
    </source>
</evidence>
<dbReference type="Proteomes" id="UP000287447">
    <property type="component" value="Unassembled WGS sequence"/>
</dbReference>
<dbReference type="SUPFAM" id="SSF52172">
    <property type="entry name" value="CheY-like"/>
    <property type="match status" value="1"/>
</dbReference>
<name>A0A3S2VQT0_9PROT</name>
<gene>
    <name evidence="1" type="ORF">EOI86_02195</name>
</gene>
<dbReference type="Gene3D" id="3.40.50.2300">
    <property type="match status" value="1"/>
</dbReference>
<dbReference type="InterPro" id="IPR011006">
    <property type="entry name" value="CheY-like_superfamily"/>
</dbReference>
<dbReference type="EMBL" id="SADE01000001">
    <property type="protein sequence ID" value="RVU38136.1"/>
    <property type="molecule type" value="Genomic_DNA"/>
</dbReference>
<organism evidence="1 2">
    <name type="scientific">Hwanghaeella grinnelliae</name>
    <dbReference type="NCBI Taxonomy" id="2500179"/>
    <lineage>
        <taxon>Bacteria</taxon>
        <taxon>Pseudomonadati</taxon>
        <taxon>Pseudomonadota</taxon>
        <taxon>Alphaproteobacteria</taxon>
        <taxon>Rhodospirillales</taxon>
        <taxon>Rhodospirillaceae</taxon>
        <taxon>Hwanghaeella</taxon>
    </lineage>
</organism>
<dbReference type="RefSeq" id="WP_127763508.1">
    <property type="nucleotide sequence ID" value="NZ_SADE01000001.1"/>
</dbReference>
<sequence length="317" mass="35309">MNLKFGLLWLEDQYSPAELDNIKNAARAHGFQIEIVNRPNGDDLKELSVEQERHYPFDLILIDLDLAADGNGADEARRARDLFPATPILFYSGKKNRDGLVQLIQERQVEGVFISHRNDFTKRTGELIGHLAASFNRLPGMRGLAARVVAECDDHYRAILTTLGKHSDLEAKIAALLDEEVQNAQERSVKGYSSDCKGGLAGRIGSRAVTSMTLHKVARKITGYEEFRQLCGASDALAAARRECKDYTKDVLEVRNTLGHALESRTDNGWEIANPKGEDITVARFPQIRETFLVNLEAIKRMLDIVTSESLLDESGS</sequence>
<comment type="caution">
    <text evidence="1">The sequence shown here is derived from an EMBL/GenBank/DDBJ whole genome shotgun (WGS) entry which is preliminary data.</text>
</comment>
<protein>
    <submittedName>
        <fullName evidence="1">Response regulator</fullName>
    </submittedName>
</protein>
<dbReference type="AlphaFoldDB" id="A0A3S2VQT0"/>
<dbReference type="CDD" id="cd00156">
    <property type="entry name" value="REC"/>
    <property type="match status" value="1"/>
</dbReference>
<reference evidence="2" key="1">
    <citation type="submission" date="2019-01" db="EMBL/GenBank/DDBJ databases">
        <title>Gri0909 isolated from a small marine red alga.</title>
        <authorList>
            <person name="Kim J."/>
            <person name="Jeong S.E."/>
            <person name="Jeon C.O."/>
        </authorList>
    </citation>
    <scope>NUCLEOTIDE SEQUENCE [LARGE SCALE GENOMIC DNA]</scope>
    <source>
        <strain evidence="2">Gri0909</strain>
    </source>
</reference>
<dbReference type="OrthoDB" id="7284229at2"/>